<dbReference type="Gene3D" id="2.60.200.20">
    <property type="match status" value="1"/>
</dbReference>
<protein>
    <submittedName>
        <fullName evidence="4">FHA domain-containing protein</fullName>
    </submittedName>
</protein>
<dbReference type="SUPFAM" id="SSF51905">
    <property type="entry name" value="FAD/NAD(P)-binding domain"/>
    <property type="match status" value="1"/>
</dbReference>
<name>A0ABU2H0G4_9ACTN</name>
<keyword evidence="5" id="KW-1185">Reference proteome</keyword>
<dbReference type="Gene3D" id="3.50.50.60">
    <property type="entry name" value="FAD/NAD(P)-binding domain"/>
    <property type="match status" value="1"/>
</dbReference>
<feature type="region of interest" description="Disordered" evidence="2">
    <location>
        <begin position="615"/>
        <end position="638"/>
    </location>
</feature>
<evidence type="ECO:0000256" key="1">
    <source>
        <dbReference type="ARBA" id="ARBA00022553"/>
    </source>
</evidence>
<dbReference type="PANTHER" id="PTHR23308">
    <property type="entry name" value="NUCLEAR INHIBITOR OF PROTEIN PHOSPHATASE-1"/>
    <property type="match status" value="1"/>
</dbReference>
<dbReference type="CDD" id="cd00060">
    <property type="entry name" value="FHA"/>
    <property type="match status" value="1"/>
</dbReference>
<comment type="caution">
    <text evidence="4">The sequence shown here is derived from an EMBL/GenBank/DDBJ whole genome shotgun (WGS) entry which is preliminary data.</text>
</comment>
<organism evidence="4 5">
    <name type="scientific">Lipingzhangella rawalii</name>
    <dbReference type="NCBI Taxonomy" id="2055835"/>
    <lineage>
        <taxon>Bacteria</taxon>
        <taxon>Bacillati</taxon>
        <taxon>Actinomycetota</taxon>
        <taxon>Actinomycetes</taxon>
        <taxon>Streptosporangiales</taxon>
        <taxon>Nocardiopsidaceae</taxon>
        <taxon>Lipingzhangella</taxon>
    </lineage>
</organism>
<dbReference type="EMBL" id="JAVLVT010000001">
    <property type="protein sequence ID" value="MDS1268791.1"/>
    <property type="molecule type" value="Genomic_DNA"/>
</dbReference>
<feature type="domain" description="FHA" evidence="3">
    <location>
        <begin position="24"/>
        <end position="73"/>
    </location>
</feature>
<dbReference type="SMART" id="SM00240">
    <property type="entry name" value="FHA"/>
    <property type="match status" value="1"/>
</dbReference>
<gene>
    <name evidence="4" type="ORF">RIF23_00615</name>
</gene>
<accession>A0ABU2H0G4</accession>
<keyword evidence="1" id="KW-0597">Phosphoprotein</keyword>
<dbReference type="InterPro" id="IPR050923">
    <property type="entry name" value="Cell_Proc_Reg/RNA_Proc"/>
</dbReference>
<dbReference type="Pfam" id="PF00498">
    <property type="entry name" value="FHA"/>
    <property type="match status" value="1"/>
</dbReference>
<proteinExistence type="predicted"/>
<evidence type="ECO:0000256" key="2">
    <source>
        <dbReference type="SAM" id="MobiDB-lite"/>
    </source>
</evidence>
<dbReference type="InterPro" id="IPR000253">
    <property type="entry name" value="FHA_dom"/>
</dbReference>
<dbReference type="RefSeq" id="WP_310910302.1">
    <property type="nucleotide sequence ID" value="NZ_JAVLVT010000001.1"/>
</dbReference>
<evidence type="ECO:0000313" key="5">
    <source>
        <dbReference type="Proteomes" id="UP001250214"/>
    </source>
</evidence>
<dbReference type="InterPro" id="IPR036188">
    <property type="entry name" value="FAD/NAD-bd_sf"/>
</dbReference>
<dbReference type="Proteomes" id="UP001250214">
    <property type="component" value="Unassembled WGS sequence"/>
</dbReference>
<reference evidence="5" key="1">
    <citation type="submission" date="2023-07" db="EMBL/GenBank/DDBJ databases">
        <title>Novel species in the genus Lipingzhangella isolated from Sambhar Salt Lake.</title>
        <authorList>
            <person name="Jiya N."/>
            <person name="Kajale S."/>
            <person name="Sharma A."/>
        </authorList>
    </citation>
    <scope>NUCLEOTIDE SEQUENCE [LARGE SCALE GENOMIC DNA]</scope>
    <source>
        <strain evidence="5">LS1_29</strain>
    </source>
</reference>
<sequence length="638" mass="70382">MAPQILGNDGDHHGQRFQLDELPITFGRSSDNTVVVDSRQASRHHASVAREGEDYVLSDLGSRNGTLVNGQPVETCQLRTGDLITVGEETFRFENLDPNETVTAHPVQSHNREAVEVPPARVRDNAPVLRVTVSGGGPVGLGFALLLEHLMGDRVAITVYDERWVNEGTRVVWQDERHGNVRRQQVVTIQSRQFRALPQHVQEHVFQKGTYSEMWPTGPDSVEGYGPRNVRIAHVENALLELANARPQNIRLVPRRFHPQEQAADLGGEHVLAICEGARSPTREYFRENFGKAEESIYSLNGEHVQDVVLGLRVASSLNDPMTVLLTVAQNRFLLNSLHGEGFLNMRLTAQEAREAVGIDPARQVFEDCIASRPCVLVRDEHENFHCPTHSSLFLPALVRGSALWDRVREGLRLFGVADDQLAAITAFRLGMVQRPRFTAQLLPATVDTPSTYGFLLGDAANAIHFWPGRGLNSGFASAVSLSRALATSWSGRPLRDADFVRHEAAMSMLQYRHKSRAFTAMVDTDEHGVSQPIAARIATAQDTTPDRDSDLETFLDRLRGIRDRLASRMPGMPDDATLRKHLRGIGDETLHTLVASGPWDTAAMAGEEVDVEMFHRPSTPPSSTAKSGTAPTPAGIS</sequence>
<evidence type="ECO:0000313" key="4">
    <source>
        <dbReference type="EMBL" id="MDS1268791.1"/>
    </source>
</evidence>
<feature type="compositionally biased region" description="Polar residues" evidence="2">
    <location>
        <begin position="622"/>
        <end position="631"/>
    </location>
</feature>
<evidence type="ECO:0000259" key="3">
    <source>
        <dbReference type="PROSITE" id="PS50006"/>
    </source>
</evidence>
<dbReference type="SUPFAM" id="SSF49879">
    <property type="entry name" value="SMAD/FHA domain"/>
    <property type="match status" value="1"/>
</dbReference>
<dbReference type="PROSITE" id="PS50006">
    <property type="entry name" value="FHA_DOMAIN"/>
    <property type="match status" value="1"/>
</dbReference>
<dbReference type="InterPro" id="IPR008984">
    <property type="entry name" value="SMAD_FHA_dom_sf"/>
</dbReference>